<dbReference type="InterPro" id="IPR001054">
    <property type="entry name" value="A/G_cyclase"/>
</dbReference>
<dbReference type="PANTHER" id="PTHR45655:SF13">
    <property type="entry name" value="SOLUBLE GUANYLATE CYCLASE GCY-32-RELATED"/>
    <property type="match status" value="1"/>
</dbReference>
<accession>A0A2G9TVT4</accession>
<evidence type="ECO:0000259" key="3">
    <source>
        <dbReference type="PROSITE" id="PS50125"/>
    </source>
</evidence>
<keyword evidence="5" id="KW-1185">Reference proteome</keyword>
<name>A0A2G9TVT4_TELCI</name>
<dbReference type="GO" id="GO:0008074">
    <property type="term" value="C:guanylate cyclase complex, soluble"/>
    <property type="evidence" value="ECO:0007669"/>
    <property type="project" value="TreeGrafter"/>
</dbReference>
<dbReference type="EMBL" id="KZ352514">
    <property type="protein sequence ID" value="PIO62136.1"/>
    <property type="molecule type" value="Genomic_DNA"/>
</dbReference>
<dbReference type="OrthoDB" id="6127067at2759"/>
<evidence type="ECO:0000256" key="1">
    <source>
        <dbReference type="ARBA" id="ARBA00001436"/>
    </source>
</evidence>
<dbReference type="PANTHER" id="PTHR45655">
    <property type="entry name" value="GUANYLATE CYCLASE SOLUBLE SUBUNIT BETA-2"/>
    <property type="match status" value="1"/>
</dbReference>
<feature type="domain" description="Guanylate cyclase" evidence="3">
    <location>
        <begin position="1"/>
        <end position="74"/>
    </location>
</feature>
<evidence type="ECO:0000256" key="2">
    <source>
        <dbReference type="ARBA" id="ARBA00023239"/>
    </source>
</evidence>
<evidence type="ECO:0000313" key="4">
    <source>
        <dbReference type="EMBL" id="PIO62136.1"/>
    </source>
</evidence>
<dbReference type="PROSITE" id="PS50125">
    <property type="entry name" value="GUANYLATE_CYCLASE_2"/>
    <property type="match status" value="1"/>
</dbReference>
<dbReference type="Proteomes" id="UP000230423">
    <property type="component" value="Unassembled WGS sequence"/>
</dbReference>
<feature type="non-terminal residue" evidence="4">
    <location>
        <position position="96"/>
    </location>
</feature>
<sequence length="96" mass="10434">VYKVETVGDSYMTVGGIPDQIAEHAEMICHVAIGMLWEARSVAEPVSKKPLQIRIGIHSGPIIAGVVAVRMPRHTKLPLRPDDLNLPTGVPCISRE</sequence>
<reference evidence="4 5" key="1">
    <citation type="submission" date="2015-09" db="EMBL/GenBank/DDBJ databases">
        <title>Draft genome of the parasitic nematode Teladorsagia circumcincta isolate WARC Sus (inbred).</title>
        <authorList>
            <person name="Mitreva M."/>
        </authorList>
    </citation>
    <scope>NUCLEOTIDE SEQUENCE [LARGE SCALE GENOMIC DNA]</scope>
    <source>
        <strain evidence="4 5">S</strain>
    </source>
</reference>
<keyword evidence="2" id="KW-0456">Lyase</keyword>
<dbReference type="CDD" id="cd07302">
    <property type="entry name" value="CHD"/>
    <property type="match status" value="1"/>
</dbReference>
<gene>
    <name evidence="4" type="ORF">TELCIR_16320</name>
</gene>
<dbReference type="GO" id="GO:0019934">
    <property type="term" value="P:cGMP-mediated signaling"/>
    <property type="evidence" value="ECO:0007669"/>
    <property type="project" value="TreeGrafter"/>
</dbReference>
<dbReference type="GO" id="GO:0070482">
    <property type="term" value="P:response to oxygen levels"/>
    <property type="evidence" value="ECO:0007669"/>
    <property type="project" value="TreeGrafter"/>
</dbReference>
<dbReference type="Gene3D" id="3.30.70.1230">
    <property type="entry name" value="Nucleotide cyclase"/>
    <property type="match status" value="1"/>
</dbReference>
<proteinExistence type="predicted"/>
<dbReference type="Pfam" id="PF00211">
    <property type="entry name" value="Guanylate_cyc"/>
    <property type="match status" value="1"/>
</dbReference>
<organism evidence="4 5">
    <name type="scientific">Teladorsagia circumcincta</name>
    <name type="common">Brown stomach worm</name>
    <name type="synonym">Ostertagia circumcincta</name>
    <dbReference type="NCBI Taxonomy" id="45464"/>
    <lineage>
        <taxon>Eukaryota</taxon>
        <taxon>Metazoa</taxon>
        <taxon>Ecdysozoa</taxon>
        <taxon>Nematoda</taxon>
        <taxon>Chromadorea</taxon>
        <taxon>Rhabditida</taxon>
        <taxon>Rhabditina</taxon>
        <taxon>Rhabditomorpha</taxon>
        <taxon>Strongyloidea</taxon>
        <taxon>Trichostrongylidae</taxon>
        <taxon>Teladorsagia</taxon>
    </lineage>
</organism>
<comment type="catalytic activity">
    <reaction evidence="1">
        <text>GTP = 3',5'-cyclic GMP + diphosphate</text>
        <dbReference type="Rhea" id="RHEA:13665"/>
        <dbReference type="ChEBI" id="CHEBI:33019"/>
        <dbReference type="ChEBI" id="CHEBI:37565"/>
        <dbReference type="ChEBI" id="CHEBI:57746"/>
        <dbReference type="EC" id="4.6.1.2"/>
    </reaction>
</comment>
<dbReference type="InterPro" id="IPR029787">
    <property type="entry name" value="Nucleotide_cyclase"/>
</dbReference>
<feature type="non-terminal residue" evidence="4">
    <location>
        <position position="1"/>
    </location>
</feature>
<dbReference type="SUPFAM" id="SSF55073">
    <property type="entry name" value="Nucleotide cyclase"/>
    <property type="match status" value="1"/>
</dbReference>
<dbReference type="AlphaFoldDB" id="A0A2G9TVT4"/>
<protein>
    <recommendedName>
        <fullName evidence="3">Guanylate cyclase domain-containing protein</fullName>
    </recommendedName>
</protein>
<evidence type="ECO:0000313" key="5">
    <source>
        <dbReference type="Proteomes" id="UP000230423"/>
    </source>
</evidence>
<dbReference type="GO" id="GO:0004383">
    <property type="term" value="F:guanylate cyclase activity"/>
    <property type="evidence" value="ECO:0007669"/>
    <property type="project" value="UniProtKB-EC"/>
</dbReference>